<comment type="caution">
    <text evidence="1">The sequence shown here is derived from an EMBL/GenBank/DDBJ whole genome shotgun (WGS) entry which is preliminary data.</text>
</comment>
<dbReference type="Proteomes" id="UP000245362">
    <property type="component" value="Unassembled WGS sequence"/>
</dbReference>
<proteinExistence type="predicted"/>
<sequence length="114" mass="12751">MLISIAPVQAVNCVMSLFSQFDDFTQNNQHALITDKKKPLSLKERGSVACIVGIILQIVGLIADLQVLYLIDKQSECQDILSLFYNEITCILDHDRLKSAHIGCSFSCARCKLY</sequence>
<gene>
    <name evidence="1" type="ORF">DI392_03885</name>
</gene>
<dbReference type="EMBL" id="QFWT01000002">
    <property type="protein sequence ID" value="PWI34262.1"/>
    <property type="molecule type" value="Genomic_DNA"/>
</dbReference>
<protein>
    <submittedName>
        <fullName evidence="1">Uncharacterized protein</fullName>
    </submittedName>
</protein>
<keyword evidence="2" id="KW-1185">Reference proteome</keyword>
<accession>A0A2U3BBT7</accession>
<evidence type="ECO:0000313" key="2">
    <source>
        <dbReference type="Proteomes" id="UP000245362"/>
    </source>
</evidence>
<organism evidence="1 2">
    <name type="scientific">Vibrio albus</name>
    <dbReference type="NCBI Taxonomy" id="2200953"/>
    <lineage>
        <taxon>Bacteria</taxon>
        <taxon>Pseudomonadati</taxon>
        <taxon>Pseudomonadota</taxon>
        <taxon>Gammaproteobacteria</taxon>
        <taxon>Vibrionales</taxon>
        <taxon>Vibrionaceae</taxon>
        <taxon>Vibrio</taxon>
    </lineage>
</organism>
<name>A0A2U3BBT7_9VIBR</name>
<dbReference type="AlphaFoldDB" id="A0A2U3BBT7"/>
<evidence type="ECO:0000313" key="1">
    <source>
        <dbReference type="EMBL" id="PWI34262.1"/>
    </source>
</evidence>
<reference evidence="1 2" key="1">
    <citation type="submission" date="2018-05" db="EMBL/GenBank/DDBJ databases">
        <title>Vibrio limimaris sp. nov., isolated from marine sediment.</title>
        <authorList>
            <person name="Li C.-M."/>
        </authorList>
    </citation>
    <scope>NUCLEOTIDE SEQUENCE [LARGE SCALE GENOMIC DNA]</scope>
    <source>
        <strain evidence="1 2">E4404</strain>
    </source>
</reference>